<feature type="domain" description="Speriolin C-terminal" evidence="1">
    <location>
        <begin position="81"/>
        <end position="229"/>
    </location>
</feature>
<name>A0A177B5F0_9BILA</name>
<keyword evidence="3" id="KW-1185">Reference proteome</keyword>
<proteinExistence type="predicted"/>
<protein>
    <recommendedName>
        <fullName evidence="1">Speriolin C-terminal domain-containing protein</fullName>
    </recommendedName>
</protein>
<dbReference type="InterPro" id="IPR026715">
    <property type="entry name" value="SPATC1"/>
</dbReference>
<dbReference type="AlphaFoldDB" id="A0A177B5F0"/>
<evidence type="ECO:0000313" key="3">
    <source>
        <dbReference type="Proteomes" id="UP000078046"/>
    </source>
</evidence>
<sequence length="237" mass="28149">MQDENIKTIEADMSSTFLNDISLVDAPKFVKKLRRDITDFESQAGNYLKANLFKYINVYTKIENQEFTEYADIEKDKYKICAEISFQFERECIKYIFKEKMWQHENCVISKCDVYKNIAICRKINSHLTNKNIKTLDFIVDSDISGIYKKRYAHLMHKFKSYGYLKKRHATFTVDLINQYGILSIKRLNRWSNFSPVKLLNVLLKILPEKYMEDVMLIFTCLKALKKTQKTMKMFGI</sequence>
<dbReference type="Proteomes" id="UP000078046">
    <property type="component" value="Unassembled WGS sequence"/>
</dbReference>
<evidence type="ECO:0000313" key="2">
    <source>
        <dbReference type="EMBL" id="OAF69508.1"/>
    </source>
</evidence>
<organism evidence="2 3">
    <name type="scientific">Intoshia linei</name>
    <dbReference type="NCBI Taxonomy" id="1819745"/>
    <lineage>
        <taxon>Eukaryota</taxon>
        <taxon>Metazoa</taxon>
        <taxon>Spiralia</taxon>
        <taxon>Lophotrochozoa</taxon>
        <taxon>Mesozoa</taxon>
        <taxon>Orthonectida</taxon>
        <taxon>Rhopaluridae</taxon>
        <taxon>Intoshia</taxon>
    </lineage>
</organism>
<dbReference type="InterPro" id="IPR029384">
    <property type="entry name" value="Speriolin_C"/>
</dbReference>
<accession>A0A177B5F0</accession>
<dbReference type="EMBL" id="LWCA01000270">
    <property type="protein sequence ID" value="OAF69508.1"/>
    <property type="molecule type" value="Genomic_DNA"/>
</dbReference>
<gene>
    <name evidence="2" type="ORF">A3Q56_02729</name>
</gene>
<dbReference type="PANTHER" id="PTHR22192">
    <property type="entry name" value="SPERIOLIN"/>
    <property type="match status" value="1"/>
</dbReference>
<evidence type="ECO:0000259" key="1">
    <source>
        <dbReference type="Pfam" id="PF15059"/>
    </source>
</evidence>
<dbReference type="PANTHER" id="PTHR22192:SF17">
    <property type="entry name" value="SPERIOLIN-LIKE PROTEIN"/>
    <property type="match status" value="1"/>
</dbReference>
<dbReference type="Pfam" id="PF15059">
    <property type="entry name" value="Speriolin_C"/>
    <property type="match status" value="1"/>
</dbReference>
<dbReference type="GO" id="GO:0005813">
    <property type="term" value="C:centrosome"/>
    <property type="evidence" value="ECO:0007669"/>
    <property type="project" value="TreeGrafter"/>
</dbReference>
<comment type="caution">
    <text evidence="2">The sequence shown here is derived from an EMBL/GenBank/DDBJ whole genome shotgun (WGS) entry which is preliminary data.</text>
</comment>
<reference evidence="2 3" key="1">
    <citation type="submission" date="2016-04" db="EMBL/GenBank/DDBJ databases">
        <title>The genome of Intoshia linei affirms orthonectids as highly simplified spiralians.</title>
        <authorList>
            <person name="Mikhailov K.V."/>
            <person name="Slusarev G.S."/>
            <person name="Nikitin M.A."/>
            <person name="Logacheva M.D."/>
            <person name="Penin A."/>
            <person name="Aleoshin V."/>
            <person name="Panchin Y.V."/>
        </authorList>
    </citation>
    <scope>NUCLEOTIDE SEQUENCE [LARGE SCALE GENOMIC DNA]</scope>
    <source>
        <strain evidence="2">Intl2013</strain>
        <tissue evidence="2">Whole animal</tissue>
    </source>
</reference>